<dbReference type="AlphaFoldDB" id="A0A0R0B603"/>
<accession>A0A0R0B603</accession>
<dbReference type="Proteomes" id="UP000051757">
    <property type="component" value="Unassembled WGS sequence"/>
</dbReference>
<proteinExistence type="predicted"/>
<sequence length="548" mass="59780">MAQGWTIDPGADLINFYEAPPTGTNNIVVTQYAAGAVGGTDVWAVGAWSYRYGYPGEVEFFGDRLWFAGSPGDPQTVWASNIGDYPNFGRSSPIVDSDAVSFTINARQVNAIRDLVPLDSLLVLTTGGEWKVTGGQDAVVTPSTIGIKPQSAYGTGDLQARVLGESAVFLQAQGQRVRDLAYQFEKDGFRGNEISIWADHLVQGYTFRGIEYSTAPWPILWMPRTDGVLIGCTYMPEQEVTGWHPHETDGEVLDVCCLPGEIETEVYLLVRRFINGEWVQYVEQMAPTRYDDPLDWKYADSLLTYDGRRPNGSPMTLTSTDGWNEGAVITATTGAAIFSGAGDVGNILRLAIGDEHVRVRVMAYVSPTVATVESIGAVPLALRGVAVQDWTYQRSTIAGMGHLEGKTVVALVDGNVQKDLQVIDGKVQLQRPGGVVHIGLPYTAHIETLEVNANGGDPLRPMKKLAFEVALLVRNTRGVYVGTTLDTLDPIAQRDFEDYDEPTAPYTGVLRKNMSCRWGVDSGHFHIISDDPLPMEILSLMPQVVASE</sequence>
<evidence type="ECO:0000313" key="1">
    <source>
        <dbReference type="EMBL" id="KRG52710.1"/>
    </source>
</evidence>
<keyword evidence="2" id="KW-1185">Reference proteome</keyword>
<protein>
    <submittedName>
        <fullName evidence="1">Uncharacterized protein</fullName>
    </submittedName>
</protein>
<organism evidence="1 2">
    <name type="scientific">Stenotrophomonas beteli</name>
    <dbReference type="NCBI Taxonomy" id="3384461"/>
    <lineage>
        <taxon>Bacteria</taxon>
        <taxon>Pseudomonadati</taxon>
        <taxon>Pseudomonadota</taxon>
        <taxon>Gammaproteobacteria</taxon>
        <taxon>Lysobacterales</taxon>
        <taxon>Lysobacteraceae</taxon>
        <taxon>Stenotrophomonas</taxon>
        <taxon>Stenotrophomonas maltophilia group</taxon>
    </lineage>
</organism>
<evidence type="ECO:0000313" key="2">
    <source>
        <dbReference type="Proteomes" id="UP000051757"/>
    </source>
</evidence>
<name>A0A0R0B603_9GAMM</name>
<comment type="caution">
    <text evidence="1">The sequence shown here is derived from an EMBL/GenBank/DDBJ whole genome shotgun (WGS) entry which is preliminary data.</text>
</comment>
<dbReference type="EMBL" id="LLXV01000013">
    <property type="protein sequence ID" value="KRG52710.1"/>
    <property type="molecule type" value="Genomic_DNA"/>
</dbReference>
<gene>
    <name evidence="1" type="ORF">ARC23_04215</name>
</gene>
<reference evidence="1 2" key="1">
    <citation type="journal article" date="2016" name="Front. Microbiol.">
        <title>Genome Sequence of Type Strains of Genus Stenotrophomonas.</title>
        <authorList>
            <person name="Patil P.P."/>
            <person name="Midha S."/>
            <person name="Kumar S."/>
            <person name="Patil P.B."/>
        </authorList>
    </citation>
    <scope>NUCLEOTIDE SEQUENCE [LARGE SCALE GENOMIC DNA]</scope>
    <source>
        <strain evidence="1 2">LMG 978</strain>
    </source>
</reference>
<dbReference type="OrthoDB" id="5438497at2"/>